<dbReference type="InterPro" id="IPR020845">
    <property type="entry name" value="AMP-binding_CS"/>
</dbReference>
<evidence type="ECO:0000259" key="1">
    <source>
        <dbReference type="Pfam" id="PF00501"/>
    </source>
</evidence>
<dbReference type="EMBL" id="SMKU01000016">
    <property type="protein sequence ID" value="TDD94826.1"/>
    <property type="molecule type" value="Genomic_DNA"/>
</dbReference>
<evidence type="ECO:0000259" key="2">
    <source>
        <dbReference type="Pfam" id="PF13193"/>
    </source>
</evidence>
<keyword evidence="4" id="KW-1185">Reference proteome</keyword>
<feature type="domain" description="AMP-dependent synthetase/ligase" evidence="1">
    <location>
        <begin position="10"/>
        <end position="358"/>
    </location>
</feature>
<dbReference type="InterPro" id="IPR000873">
    <property type="entry name" value="AMP-dep_synth/lig_dom"/>
</dbReference>
<dbReference type="Gene3D" id="3.30.300.30">
    <property type="match status" value="1"/>
</dbReference>
<dbReference type="Pfam" id="PF00501">
    <property type="entry name" value="AMP-binding"/>
    <property type="match status" value="1"/>
</dbReference>
<dbReference type="AlphaFoldDB" id="A0A4R5C887"/>
<dbReference type="OrthoDB" id="2472181at2"/>
<name>A0A4R5C887_9ACTN</name>
<protein>
    <submittedName>
        <fullName evidence="3">Long-chain fatty acid--CoA ligase</fullName>
    </submittedName>
</protein>
<dbReference type="PANTHER" id="PTHR43767">
    <property type="entry name" value="LONG-CHAIN-FATTY-ACID--COA LIGASE"/>
    <property type="match status" value="1"/>
</dbReference>
<dbReference type="SUPFAM" id="SSF56801">
    <property type="entry name" value="Acetyl-CoA synthetase-like"/>
    <property type="match status" value="1"/>
</dbReference>
<dbReference type="InterPro" id="IPR045851">
    <property type="entry name" value="AMP-bd_C_sf"/>
</dbReference>
<gene>
    <name evidence="3" type="ORF">E1298_06135</name>
</gene>
<accession>A0A4R5C887</accession>
<evidence type="ECO:0000313" key="4">
    <source>
        <dbReference type="Proteomes" id="UP000294513"/>
    </source>
</evidence>
<dbReference type="Proteomes" id="UP000294513">
    <property type="component" value="Unassembled WGS sequence"/>
</dbReference>
<dbReference type="InterPro" id="IPR042099">
    <property type="entry name" value="ANL_N_sf"/>
</dbReference>
<dbReference type="Gene3D" id="3.40.50.12780">
    <property type="entry name" value="N-terminal domain of ligase-like"/>
    <property type="match status" value="1"/>
</dbReference>
<sequence length="499" mass="52647">MSPVLLHDLLDEAAARSPGAPALTTADGTAGHRELAELSERAARWLAAQGVGRGDRVVLLGTHGTVTAALVYGCARIGGVFSILHEQTTPRSLAHVLDDAEPRLLVADGAEAAAEAERRGVPVFPGKEVADAVADTPAGPLDRSGVLPVDPVCFIYTSGSTGTPKAVVSTHAQVVFAARAIQQVLRYRERDVVFVALPLSFDYGLYQLFLAVQAGAHVWLGEPSDAGPALLRALRRSGATVLPAVPSMAANLATMLKRYGGTAPLRLLTNTGAAMPAATLAVLRRHLPDLRVQLMYGLTECKRAAIMPPDGDLSRPGSSGRALPGTELLVVAPDGTPLPPGESGEIVVRGPHVMSGYWRRPELTAERFPRRDGLFPELRTGDWGHLDADGYLYFDGRDDDVYKSRGIRVSTLEVEAAAHRVPGVAGAAVLPPGDGRPEAVLFAVTGLEPSAVMAGLRDELEPYKLPGRCVIVDGLPLNGNGKTDRSALKALIPAPRAER</sequence>
<dbReference type="PANTHER" id="PTHR43767:SF1">
    <property type="entry name" value="NONRIBOSOMAL PEPTIDE SYNTHASE PES1 (EUROFUNG)-RELATED"/>
    <property type="match status" value="1"/>
</dbReference>
<dbReference type="PROSITE" id="PS00455">
    <property type="entry name" value="AMP_BINDING"/>
    <property type="match status" value="1"/>
</dbReference>
<dbReference type="RefSeq" id="WP_131889812.1">
    <property type="nucleotide sequence ID" value="NZ_SMKU01000016.1"/>
</dbReference>
<proteinExistence type="predicted"/>
<keyword evidence="3" id="KW-0436">Ligase</keyword>
<feature type="domain" description="AMP-binding enzyme C-terminal" evidence="2">
    <location>
        <begin position="413"/>
        <end position="482"/>
    </location>
</feature>
<reference evidence="3 4" key="1">
    <citation type="submission" date="2019-03" db="EMBL/GenBank/DDBJ databases">
        <title>Draft genome sequences of novel Actinobacteria.</title>
        <authorList>
            <person name="Sahin N."/>
            <person name="Ay H."/>
            <person name="Saygin H."/>
        </authorList>
    </citation>
    <scope>NUCLEOTIDE SEQUENCE [LARGE SCALE GENOMIC DNA]</scope>
    <source>
        <strain evidence="3 4">H3C3</strain>
    </source>
</reference>
<comment type="caution">
    <text evidence="3">The sequence shown here is derived from an EMBL/GenBank/DDBJ whole genome shotgun (WGS) entry which is preliminary data.</text>
</comment>
<dbReference type="InterPro" id="IPR050237">
    <property type="entry name" value="ATP-dep_AMP-bd_enzyme"/>
</dbReference>
<dbReference type="InterPro" id="IPR025110">
    <property type="entry name" value="AMP-bd_C"/>
</dbReference>
<dbReference type="GO" id="GO:0016878">
    <property type="term" value="F:acid-thiol ligase activity"/>
    <property type="evidence" value="ECO:0007669"/>
    <property type="project" value="UniProtKB-ARBA"/>
</dbReference>
<evidence type="ECO:0000313" key="3">
    <source>
        <dbReference type="EMBL" id="TDD94826.1"/>
    </source>
</evidence>
<organism evidence="3 4">
    <name type="scientific">Actinomadura rubrisoli</name>
    <dbReference type="NCBI Taxonomy" id="2530368"/>
    <lineage>
        <taxon>Bacteria</taxon>
        <taxon>Bacillati</taxon>
        <taxon>Actinomycetota</taxon>
        <taxon>Actinomycetes</taxon>
        <taxon>Streptosporangiales</taxon>
        <taxon>Thermomonosporaceae</taxon>
        <taxon>Actinomadura</taxon>
    </lineage>
</organism>
<dbReference type="Pfam" id="PF13193">
    <property type="entry name" value="AMP-binding_C"/>
    <property type="match status" value="1"/>
</dbReference>